<accession>A0AAV1EGC6</accession>
<dbReference type="InterPro" id="IPR001810">
    <property type="entry name" value="F-box_dom"/>
</dbReference>
<feature type="domain" description="F-box" evidence="1">
    <location>
        <begin position="2"/>
        <end position="47"/>
    </location>
</feature>
<dbReference type="InterPro" id="IPR050796">
    <property type="entry name" value="SCF_F-box_component"/>
</dbReference>
<dbReference type="Pfam" id="PF07734">
    <property type="entry name" value="FBA_1"/>
    <property type="match status" value="1"/>
</dbReference>
<proteinExistence type="predicted"/>
<evidence type="ECO:0000313" key="2">
    <source>
        <dbReference type="EMBL" id="CAI9118805.1"/>
    </source>
</evidence>
<evidence type="ECO:0000313" key="3">
    <source>
        <dbReference type="Proteomes" id="UP001161247"/>
    </source>
</evidence>
<dbReference type="PANTHER" id="PTHR31672">
    <property type="entry name" value="BNACNNG10540D PROTEIN"/>
    <property type="match status" value="1"/>
</dbReference>
<protein>
    <submittedName>
        <fullName evidence="2">OLC1v1020418C1</fullName>
    </submittedName>
</protein>
<keyword evidence="3" id="KW-1185">Reference proteome</keyword>
<name>A0AAV1EGC6_OLDCO</name>
<dbReference type="PROSITE" id="PS50181">
    <property type="entry name" value="FBOX"/>
    <property type="match status" value="1"/>
</dbReference>
<dbReference type="PANTHER" id="PTHR31672:SF13">
    <property type="entry name" value="F-BOX PROTEIN CPR30-LIKE"/>
    <property type="match status" value="1"/>
</dbReference>
<dbReference type="InterPro" id="IPR036047">
    <property type="entry name" value="F-box-like_dom_sf"/>
</dbReference>
<sequence length="394" mass="45003">MSDCIPSFPQDLIIDILVRLPVKSIGRFRCVSKPWRSLLSDPLFIKLHRAYHLHDPESLILTDSYAPDNFPLVITFAPDSTSENIYNGVTRKIISPLLQEKDNWQLNKWAKSMWPLKKWTNDKRKQIEWIEVIGSCHGLVLLINEKHTKFLMNPITLEGVKIPKFSLSLDPSGHLIVHGLGYDGTNDDYKVVTLSIRFRDVSSDDGRTVVDIYSVKTKTWKRSANSHYYPLGMSRDSGVFVNGCVHWLARDERGSCYDPFIAGFDLAQEKFQKVPHPKVFDDSFLCGDLTVIGGCLTLIVYIDHDKFGIWMMKDYGLQDSWTKFTILNGYMCSVSVACQLKDDEFVLVKNDKMVVHTLSNGSRRDMEVADAPSLYGYRKTAFKESLLSPNYKPD</sequence>
<reference evidence="2" key="1">
    <citation type="submission" date="2023-03" db="EMBL/GenBank/DDBJ databases">
        <authorList>
            <person name="Julca I."/>
        </authorList>
    </citation>
    <scope>NUCLEOTIDE SEQUENCE</scope>
</reference>
<dbReference type="AlphaFoldDB" id="A0AAV1EGC6"/>
<dbReference type="SUPFAM" id="SSF81383">
    <property type="entry name" value="F-box domain"/>
    <property type="match status" value="1"/>
</dbReference>
<organism evidence="2 3">
    <name type="scientific">Oldenlandia corymbosa var. corymbosa</name>
    <dbReference type="NCBI Taxonomy" id="529605"/>
    <lineage>
        <taxon>Eukaryota</taxon>
        <taxon>Viridiplantae</taxon>
        <taxon>Streptophyta</taxon>
        <taxon>Embryophyta</taxon>
        <taxon>Tracheophyta</taxon>
        <taxon>Spermatophyta</taxon>
        <taxon>Magnoliopsida</taxon>
        <taxon>eudicotyledons</taxon>
        <taxon>Gunneridae</taxon>
        <taxon>Pentapetalae</taxon>
        <taxon>asterids</taxon>
        <taxon>lamiids</taxon>
        <taxon>Gentianales</taxon>
        <taxon>Rubiaceae</taxon>
        <taxon>Rubioideae</taxon>
        <taxon>Spermacoceae</taxon>
        <taxon>Hedyotis-Oldenlandia complex</taxon>
        <taxon>Oldenlandia</taxon>
    </lineage>
</organism>
<dbReference type="Pfam" id="PF00646">
    <property type="entry name" value="F-box"/>
    <property type="match status" value="1"/>
</dbReference>
<evidence type="ECO:0000259" key="1">
    <source>
        <dbReference type="PROSITE" id="PS50181"/>
    </source>
</evidence>
<dbReference type="NCBIfam" id="TIGR01640">
    <property type="entry name" value="F_box_assoc_1"/>
    <property type="match status" value="1"/>
</dbReference>
<dbReference type="InterPro" id="IPR017451">
    <property type="entry name" value="F-box-assoc_interact_dom"/>
</dbReference>
<dbReference type="Gene3D" id="1.20.1280.50">
    <property type="match status" value="1"/>
</dbReference>
<dbReference type="SMART" id="SM00256">
    <property type="entry name" value="FBOX"/>
    <property type="match status" value="1"/>
</dbReference>
<dbReference type="InterPro" id="IPR006527">
    <property type="entry name" value="F-box-assoc_dom_typ1"/>
</dbReference>
<dbReference type="CDD" id="cd22157">
    <property type="entry name" value="F-box_AtFBW1-like"/>
    <property type="match status" value="1"/>
</dbReference>
<dbReference type="Proteomes" id="UP001161247">
    <property type="component" value="Chromosome 9"/>
</dbReference>
<dbReference type="EMBL" id="OX459126">
    <property type="protein sequence ID" value="CAI9118805.1"/>
    <property type="molecule type" value="Genomic_DNA"/>
</dbReference>
<gene>
    <name evidence="2" type="ORF">OLC1_LOCUS24591</name>
</gene>